<dbReference type="Pfam" id="PF20258">
    <property type="entry name" value="tRNA_Me_trans_C"/>
    <property type="match status" value="1"/>
</dbReference>
<dbReference type="Pfam" id="PF03054">
    <property type="entry name" value="tRNA_Me_trans"/>
    <property type="match status" value="1"/>
</dbReference>
<dbReference type="AlphaFoldDB" id="A0A2M8EKE5"/>
<dbReference type="CDD" id="cd01998">
    <property type="entry name" value="MnmA_TRMU-like"/>
    <property type="match status" value="1"/>
</dbReference>
<dbReference type="EC" id="2.8.1.13" evidence="9"/>
<dbReference type="Gene3D" id="2.40.30.10">
    <property type="entry name" value="Translation factors"/>
    <property type="match status" value="1"/>
</dbReference>
<dbReference type="GO" id="GO:0002143">
    <property type="term" value="P:tRNA wobble position uridine thiolation"/>
    <property type="evidence" value="ECO:0007669"/>
    <property type="project" value="TreeGrafter"/>
</dbReference>
<dbReference type="Gene3D" id="3.40.50.620">
    <property type="entry name" value="HUPs"/>
    <property type="match status" value="1"/>
</dbReference>
<dbReference type="InterPro" id="IPR014729">
    <property type="entry name" value="Rossmann-like_a/b/a_fold"/>
</dbReference>
<keyword evidence="4 9" id="KW-0547">Nucleotide-binding</keyword>
<dbReference type="InterPro" id="IPR046884">
    <property type="entry name" value="MnmA-like_central"/>
</dbReference>
<comment type="function">
    <text evidence="9">Catalyzes the 2-thiolation of uridine at the wobble position (U34) of tRNA, leading to the formation of s(2)U34.</text>
</comment>
<feature type="site" description="Interaction with tRNA" evidence="9">
    <location>
        <position position="359"/>
    </location>
</feature>
<keyword evidence="7" id="KW-1015">Disulfide bond</keyword>
<protein>
    <recommendedName>
        <fullName evidence="9">tRNA-specific 2-thiouridylase MnmA</fullName>
        <ecNumber evidence="9">2.8.1.13</ecNumber>
    </recommendedName>
</protein>
<evidence type="ECO:0000256" key="7">
    <source>
        <dbReference type="ARBA" id="ARBA00023157"/>
    </source>
</evidence>
<evidence type="ECO:0000256" key="6">
    <source>
        <dbReference type="ARBA" id="ARBA00022884"/>
    </source>
</evidence>
<evidence type="ECO:0000256" key="8">
    <source>
        <dbReference type="ARBA" id="ARBA00051542"/>
    </source>
</evidence>
<evidence type="ECO:0000256" key="5">
    <source>
        <dbReference type="ARBA" id="ARBA00022840"/>
    </source>
</evidence>
<dbReference type="GO" id="GO:0103016">
    <property type="term" value="F:tRNA-uridine 2-sulfurtransferase activity"/>
    <property type="evidence" value="ECO:0007669"/>
    <property type="project" value="UniProtKB-EC"/>
</dbReference>
<keyword evidence="9" id="KW-0963">Cytoplasm</keyword>
<feature type="site" description="Interaction with tRNA" evidence="9">
    <location>
        <position position="139"/>
    </location>
</feature>
<accession>A0A2M8EKE5</accession>
<dbReference type="InterPro" id="IPR004506">
    <property type="entry name" value="MnmA-like"/>
</dbReference>
<dbReference type="GO" id="GO:0005524">
    <property type="term" value="F:ATP binding"/>
    <property type="evidence" value="ECO:0007669"/>
    <property type="project" value="UniProtKB-KW"/>
</dbReference>
<evidence type="ECO:0000313" key="13">
    <source>
        <dbReference type="Proteomes" id="UP000228781"/>
    </source>
</evidence>
<gene>
    <name evidence="9" type="primary">mnmA</name>
    <name evidence="12" type="ORF">CO059_00225</name>
</gene>
<dbReference type="PANTHER" id="PTHR11933">
    <property type="entry name" value="TRNA 5-METHYLAMINOMETHYL-2-THIOURIDYLATE -METHYLTRANSFERASE"/>
    <property type="match status" value="1"/>
</dbReference>
<evidence type="ECO:0000259" key="10">
    <source>
        <dbReference type="Pfam" id="PF20258"/>
    </source>
</evidence>
<keyword evidence="2 9" id="KW-0808">Transferase</keyword>
<organism evidence="12 13">
    <name type="scientific">candidate division WWE3 bacterium CG_4_9_14_0_2_um_filter_48_10</name>
    <dbReference type="NCBI Taxonomy" id="1975078"/>
    <lineage>
        <taxon>Bacteria</taxon>
        <taxon>Katanobacteria</taxon>
    </lineage>
</organism>
<comment type="catalytic activity">
    <reaction evidence="8 9">
        <text>S-sulfanyl-L-cysteinyl-[protein] + uridine(34) in tRNA + AH2 + ATP = 2-thiouridine(34) in tRNA + L-cysteinyl-[protein] + A + AMP + diphosphate + H(+)</text>
        <dbReference type="Rhea" id="RHEA:47032"/>
        <dbReference type="Rhea" id="RHEA-COMP:10131"/>
        <dbReference type="Rhea" id="RHEA-COMP:11726"/>
        <dbReference type="Rhea" id="RHEA-COMP:11727"/>
        <dbReference type="Rhea" id="RHEA-COMP:11728"/>
        <dbReference type="ChEBI" id="CHEBI:13193"/>
        <dbReference type="ChEBI" id="CHEBI:15378"/>
        <dbReference type="ChEBI" id="CHEBI:17499"/>
        <dbReference type="ChEBI" id="CHEBI:29950"/>
        <dbReference type="ChEBI" id="CHEBI:30616"/>
        <dbReference type="ChEBI" id="CHEBI:33019"/>
        <dbReference type="ChEBI" id="CHEBI:61963"/>
        <dbReference type="ChEBI" id="CHEBI:65315"/>
        <dbReference type="ChEBI" id="CHEBI:87170"/>
        <dbReference type="ChEBI" id="CHEBI:456215"/>
        <dbReference type="EC" id="2.8.1.13"/>
    </reaction>
</comment>
<evidence type="ECO:0000256" key="4">
    <source>
        <dbReference type="ARBA" id="ARBA00022741"/>
    </source>
</evidence>
<evidence type="ECO:0000256" key="1">
    <source>
        <dbReference type="ARBA" id="ARBA00022555"/>
    </source>
</evidence>
<reference evidence="13" key="1">
    <citation type="submission" date="2017-09" db="EMBL/GenBank/DDBJ databases">
        <title>Depth-based differentiation of microbial function through sediment-hosted aquifers and enrichment of novel symbionts in the deep terrestrial subsurface.</title>
        <authorList>
            <person name="Probst A.J."/>
            <person name="Ladd B."/>
            <person name="Jarett J.K."/>
            <person name="Geller-Mcgrath D.E."/>
            <person name="Sieber C.M.K."/>
            <person name="Emerson J.B."/>
            <person name="Anantharaman K."/>
            <person name="Thomas B.C."/>
            <person name="Malmstrom R."/>
            <person name="Stieglmeier M."/>
            <person name="Klingl A."/>
            <person name="Woyke T."/>
            <person name="Ryan C.M."/>
            <person name="Banfield J.F."/>
        </authorList>
    </citation>
    <scope>NUCLEOTIDE SEQUENCE [LARGE SCALE GENOMIC DNA]</scope>
</reference>
<keyword evidence="3 9" id="KW-0819">tRNA processing</keyword>
<comment type="subcellular location">
    <subcellularLocation>
        <location evidence="9">Cytoplasm</location>
    </subcellularLocation>
</comment>
<evidence type="ECO:0000259" key="11">
    <source>
        <dbReference type="Pfam" id="PF20259"/>
    </source>
</evidence>
<feature type="region of interest" description="Interaction with target base in tRNA" evidence="9">
    <location>
        <begin position="93"/>
        <end position="95"/>
    </location>
</feature>
<dbReference type="PANTHER" id="PTHR11933:SF5">
    <property type="entry name" value="MITOCHONDRIAL TRNA-SPECIFIC 2-THIOURIDYLASE 1"/>
    <property type="match status" value="1"/>
</dbReference>
<dbReference type="GO" id="GO:0000049">
    <property type="term" value="F:tRNA binding"/>
    <property type="evidence" value="ECO:0007669"/>
    <property type="project" value="UniProtKB-KW"/>
</dbReference>
<keyword evidence="6 9" id="KW-0694">RNA-binding</keyword>
<evidence type="ECO:0000313" key="12">
    <source>
        <dbReference type="EMBL" id="PJC23195.1"/>
    </source>
</evidence>
<name>A0A2M8EKE5_UNCKA</name>
<dbReference type="InterPro" id="IPR023382">
    <property type="entry name" value="MnmA-like_central_sf"/>
</dbReference>
<dbReference type="SUPFAM" id="SSF52402">
    <property type="entry name" value="Adenine nucleotide alpha hydrolases-like"/>
    <property type="match status" value="1"/>
</dbReference>
<dbReference type="HAMAP" id="MF_00144">
    <property type="entry name" value="tRNA_thiouridyl_MnmA"/>
    <property type="match status" value="1"/>
</dbReference>
<comment type="caution">
    <text evidence="12">The sequence shown here is derived from an EMBL/GenBank/DDBJ whole genome shotgun (WGS) entry which is preliminary data.</text>
</comment>
<feature type="binding site" evidence="9">
    <location>
        <position position="138"/>
    </location>
    <ligand>
        <name>ATP</name>
        <dbReference type="ChEBI" id="CHEBI:30616"/>
    </ligand>
</feature>
<dbReference type="Gene3D" id="2.30.30.280">
    <property type="entry name" value="Adenine nucleotide alpha hydrolases-like domains"/>
    <property type="match status" value="1"/>
</dbReference>
<dbReference type="Proteomes" id="UP000228781">
    <property type="component" value="Unassembled WGS sequence"/>
</dbReference>
<dbReference type="FunFam" id="2.30.30.280:FF:000001">
    <property type="entry name" value="tRNA-specific 2-thiouridylase MnmA"/>
    <property type="match status" value="1"/>
</dbReference>
<comment type="caution">
    <text evidence="9">Lacks conserved residue(s) required for the propagation of feature annotation.</text>
</comment>
<keyword evidence="1 9" id="KW-0820">tRNA-binding</keyword>
<comment type="similarity">
    <text evidence="9">Belongs to the MnmA/TRMU family.</text>
</comment>
<feature type="binding site" evidence="9">
    <location>
        <position position="36"/>
    </location>
    <ligand>
        <name>ATP</name>
        <dbReference type="ChEBI" id="CHEBI:30616"/>
    </ligand>
</feature>
<feature type="active site" description="Cysteine persulfide intermediate" evidence="9">
    <location>
        <position position="206"/>
    </location>
</feature>
<dbReference type="NCBIfam" id="NF001138">
    <property type="entry name" value="PRK00143.1"/>
    <property type="match status" value="1"/>
</dbReference>
<feature type="binding site" evidence="9">
    <location>
        <begin position="10"/>
        <end position="17"/>
    </location>
    <ligand>
        <name>ATP</name>
        <dbReference type="ChEBI" id="CHEBI:30616"/>
    </ligand>
</feature>
<dbReference type="InterPro" id="IPR046885">
    <property type="entry name" value="MnmA-like_C"/>
</dbReference>
<feature type="active site" description="Nucleophile" evidence="9">
    <location>
        <position position="98"/>
    </location>
</feature>
<feature type="domain" description="tRNA-specific 2-thiouridylase MnmA-like central" evidence="11">
    <location>
        <begin position="215"/>
        <end position="279"/>
    </location>
</feature>
<sequence length="389" mass="43226">MEKKITIAVGISGGVDSAVSAALLKEQGYKVIGVHLFCWDKGPYCTANKDRASALRVAKHLNIPFVVWDLRKEYKRRVIDYFFAEYREGRTPNPDVMCNREIKFGIFMERALKDLSARLDSAKRAGKAGLKVDKIATGHYARIKDGKLLRGVDETKDQSYFLWILTSRQLERIVFPIGHLTKKEVRAKARKLNLPCAERPDSQGICFIGPVDVSKFLRENLPIKKGPVVNTKGEAIGEHDGVWFYTEGQRRGFSVKGGQGYPLYVIKKDLKTNTLVVGRGKEAEVKEFEVGEGNWISAANSPTRRVGDFKPDGFFLGGDKVGVRIRHLGEIMPAKIQMENGKLVDVKLCSPTRGVAPGQSAVFYKGEEVLGGGVISSFEKDCLKPSFSP</sequence>
<evidence type="ECO:0000256" key="2">
    <source>
        <dbReference type="ARBA" id="ARBA00022679"/>
    </source>
</evidence>
<evidence type="ECO:0000256" key="3">
    <source>
        <dbReference type="ARBA" id="ARBA00022694"/>
    </source>
</evidence>
<dbReference type="NCBIfam" id="TIGR00420">
    <property type="entry name" value="trmU"/>
    <property type="match status" value="1"/>
</dbReference>
<feature type="region of interest" description="Interaction with tRNA" evidence="9">
    <location>
        <begin position="156"/>
        <end position="158"/>
    </location>
</feature>
<dbReference type="EMBL" id="PFSK01000005">
    <property type="protein sequence ID" value="PJC23195.1"/>
    <property type="molecule type" value="Genomic_DNA"/>
</dbReference>
<proteinExistence type="inferred from homology"/>
<keyword evidence="5 9" id="KW-0067">ATP-binding</keyword>
<evidence type="ECO:0000256" key="9">
    <source>
        <dbReference type="HAMAP-Rule" id="MF_00144"/>
    </source>
</evidence>
<dbReference type="GO" id="GO:0005737">
    <property type="term" value="C:cytoplasm"/>
    <property type="evidence" value="ECO:0007669"/>
    <property type="project" value="UniProtKB-SubCell"/>
</dbReference>
<dbReference type="Pfam" id="PF20259">
    <property type="entry name" value="tRNA_Me_trans_M"/>
    <property type="match status" value="1"/>
</dbReference>
<feature type="domain" description="tRNA-specific 2-thiouridylase MnmA-like C-terminal" evidence="10">
    <location>
        <begin position="320"/>
        <end position="375"/>
    </location>
</feature>